<gene>
    <name evidence="2" type="ORF">BGE01nite_42300</name>
</gene>
<dbReference type="Proteomes" id="UP000321577">
    <property type="component" value="Unassembled WGS sequence"/>
</dbReference>
<reference evidence="2 3" key="1">
    <citation type="submission" date="2019-07" db="EMBL/GenBank/DDBJ databases">
        <title>Whole genome shotgun sequence of Brevifollis gellanilyticus NBRC 108608.</title>
        <authorList>
            <person name="Hosoyama A."/>
            <person name="Uohara A."/>
            <person name="Ohji S."/>
            <person name="Ichikawa N."/>
        </authorList>
    </citation>
    <scope>NUCLEOTIDE SEQUENCE [LARGE SCALE GENOMIC DNA]</scope>
    <source>
        <strain evidence="2 3">NBRC 108608</strain>
    </source>
</reference>
<evidence type="ECO:0000256" key="1">
    <source>
        <dbReference type="SAM" id="SignalP"/>
    </source>
</evidence>
<keyword evidence="3" id="KW-1185">Reference proteome</keyword>
<evidence type="ECO:0000313" key="2">
    <source>
        <dbReference type="EMBL" id="GEP44939.1"/>
    </source>
</evidence>
<feature type="signal peptide" evidence="1">
    <location>
        <begin position="1"/>
        <end position="44"/>
    </location>
</feature>
<dbReference type="EMBL" id="BKAG01000038">
    <property type="protein sequence ID" value="GEP44939.1"/>
    <property type="molecule type" value="Genomic_DNA"/>
</dbReference>
<keyword evidence="1" id="KW-0732">Signal</keyword>
<proteinExistence type="predicted"/>
<dbReference type="AlphaFoldDB" id="A0A512MDX3"/>
<comment type="caution">
    <text evidence="2">The sequence shown here is derived from an EMBL/GenBank/DDBJ whole genome shotgun (WGS) entry which is preliminary data.</text>
</comment>
<name>A0A512MDX3_9BACT</name>
<organism evidence="2 3">
    <name type="scientific">Brevifollis gellanilyticus</name>
    <dbReference type="NCBI Taxonomy" id="748831"/>
    <lineage>
        <taxon>Bacteria</taxon>
        <taxon>Pseudomonadati</taxon>
        <taxon>Verrucomicrobiota</taxon>
        <taxon>Verrucomicrobiia</taxon>
        <taxon>Verrucomicrobiales</taxon>
        <taxon>Verrucomicrobiaceae</taxon>
    </lineage>
</organism>
<feature type="chain" id="PRO_5021892308" evidence="1">
    <location>
        <begin position="45"/>
        <end position="84"/>
    </location>
</feature>
<accession>A0A512MDX3</accession>
<protein>
    <submittedName>
        <fullName evidence="2">Uncharacterized protein</fullName>
    </submittedName>
</protein>
<sequence length="84" mass="8700">MPALGKTLTYQATLLANPILAPIHPMKALTILCASLALAAGLFAADKVKEGSCCDKAQKAGKDCAHPCCVKAKAEGKVCEKCNK</sequence>
<evidence type="ECO:0000313" key="3">
    <source>
        <dbReference type="Proteomes" id="UP000321577"/>
    </source>
</evidence>